<name>A0A939LUL9_9MICO</name>
<dbReference type="PANTHER" id="PTHR43401">
    <property type="entry name" value="L-THREONINE 3-DEHYDROGENASE"/>
    <property type="match status" value="1"/>
</dbReference>
<dbReference type="SMART" id="SM00829">
    <property type="entry name" value="PKS_ER"/>
    <property type="match status" value="1"/>
</dbReference>
<keyword evidence="4" id="KW-0560">Oxidoreductase</keyword>
<accession>A0A939LUL9</accession>
<reference evidence="7" key="1">
    <citation type="submission" date="2021-03" db="EMBL/GenBank/DDBJ databases">
        <title>Leucobacter chromiisoli sp. nov., isolated from chromium-containing soil of chemical plant.</title>
        <authorList>
            <person name="Xu Z."/>
        </authorList>
    </citation>
    <scope>NUCLEOTIDE SEQUENCE</scope>
    <source>
        <strain evidence="7">A2</strain>
    </source>
</reference>
<dbReference type="GO" id="GO:0008270">
    <property type="term" value="F:zinc ion binding"/>
    <property type="evidence" value="ECO:0007669"/>
    <property type="project" value="InterPro"/>
</dbReference>
<comment type="cofactor">
    <cofactor evidence="1 5">
        <name>Zn(2+)</name>
        <dbReference type="ChEBI" id="CHEBI:29105"/>
    </cofactor>
</comment>
<organism evidence="7 8">
    <name type="scientific">Leucobacter ruminantium</name>
    <dbReference type="NCBI Taxonomy" id="1289170"/>
    <lineage>
        <taxon>Bacteria</taxon>
        <taxon>Bacillati</taxon>
        <taxon>Actinomycetota</taxon>
        <taxon>Actinomycetes</taxon>
        <taxon>Micrococcales</taxon>
        <taxon>Microbacteriaceae</taxon>
        <taxon>Leucobacter</taxon>
    </lineage>
</organism>
<protein>
    <submittedName>
        <fullName evidence="7">Alcohol dehydrogenase catalytic domain-containing protein</fullName>
    </submittedName>
</protein>
<comment type="caution">
    <text evidence="7">The sequence shown here is derived from an EMBL/GenBank/DDBJ whole genome shotgun (WGS) entry which is preliminary data.</text>
</comment>
<dbReference type="Gene3D" id="3.40.50.720">
    <property type="entry name" value="NAD(P)-binding Rossmann-like Domain"/>
    <property type="match status" value="1"/>
</dbReference>
<dbReference type="InterPro" id="IPR002328">
    <property type="entry name" value="ADH_Zn_CS"/>
</dbReference>
<dbReference type="PANTHER" id="PTHR43401:SF4">
    <property type="entry name" value="D-ARABINOSE 1-DEHYDROGENASE (NADP(+))"/>
    <property type="match status" value="1"/>
</dbReference>
<dbReference type="GO" id="GO:0016491">
    <property type="term" value="F:oxidoreductase activity"/>
    <property type="evidence" value="ECO:0007669"/>
    <property type="project" value="UniProtKB-KW"/>
</dbReference>
<evidence type="ECO:0000256" key="3">
    <source>
        <dbReference type="ARBA" id="ARBA00022833"/>
    </source>
</evidence>
<evidence type="ECO:0000256" key="4">
    <source>
        <dbReference type="ARBA" id="ARBA00023002"/>
    </source>
</evidence>
<evidence type="ECO:0000256" key="2">
    <source>
        <dbReference type="ARBA" id="ARBA00022723"/>
    </source>
</evidence>
<keyword evidence="8" id="KW-1185">Reference proteome</keyword>
<sequence length="356" mass="37397">MSDQSATMQAVRFTDVGAPLLRTTLPVPRPEPGWALVRVRAVAICGSDVHILEGHTPVGFTPITLGHEISGDVVELGEGAVGQGVDVGDRVFINPIIGCGRCRYCATEESNFCPDRGLLGIHFEGAMAEYVVAPVRNLTAVPDRISHAEIAMVESAGTAYHAIRVLDAEPGDAVVVIGAGGLGLQTVRIATALGLRVVSVDPNAAARERALAAGAERAYSPEDLMPATEDGGYIALAEEMGSPFGFAHAVDCVGFEETVNLALCLLRPRGSCSIIGIGAAGVRLPDPAIFVRRSLQVRGIYTYSSKDIANVIELLVAGRLELADSVSLKLPLAEAQRAFEAFVGGDVRPVRVVLEP</sequence>
<evidence type="ECO:0000256" key="5">
    <source>
        <dbReference type="RuleBase" id="RU361277"/>
    </source>
</evidence>
<evidence type="ECO:0000259" key="6">
    <source>
        <dbReference type="SMART" id="SM00829"/>
    </source>
</evidence>
<dbReference type="InterPro" id="IPR013154">
    <property type="entry name" value="ADH-like_N"/>
</dbReference>
<dbReference type="Gene3D" id="3.90.180.10">
    <property type="entry name" value="Medium-chain alcohol dehydrogenases, catalytic domain"/>
    <property type="match status" value="1"/>
</dbReference>
<dbReference type="RefSeq" id="WP_208045565.1">
    <property type="nucleotide sequence ID" value="NZ_JAGDYL010000009.1"/>
</dbReference>
<comment type="similarity">
    <text evidence="5">Belongs to the zinc-containing alcohol dehydrogenase family.</text>
</comment>
<dbReference type="Pfam" id="PF00107">
    <property type="entry name" value="ADH_zinc_N"/>
    <property type="match status" value="1"/>
</dbReference>
<dbReference type="PROSITE" id="PS00059">
    <property type="entry name" value="ADH_ZINC"/>
    <property type="match status" value="1"/>
</dbReference>
<keyword evidence="2 5" id="KW-0479">Metal-binding</keyword>
<evidence type="ECO:0000256" key="1">
    <source>
        <dbReference type="ARBA" id="ARBA00001947"/>
    </source>
</evidence>
<proteinExistence type="inferred from homology"/>
<dbReference type="InterPro" id="IPR013149">
    <property type="entry name" value="ADH-like_C"/>
</dbReference>
<dbReference type="AlphaFoldDB" id="A0A939LUL9"/>
<dbReference type="SUPFAM" id="SSF51735">
    <property type="entry name" value="NAD(P)-binding Rossmann-fold domains"/>
    <property type="match status" value="1"/>
</dbReference>
<dbReference type="EMBL" id="JAGDYL010000009">
    <property type="protein sequence ID" value="MBO1805084.1"/>
    <property type="molecule type" value="Genomic_DNA"/>
</dbReference>
<gene>
    <name evidence="7" type="ORF">J4H91_07095</name>
</gene>
<dbReference type="InterPro" id="IPR036291">
    <property type="entry name" value="NAD(P)-bd_dom_sf"/>
</dbReference>
<dbReference type="Pfam" id="PF08240">
    <property type="entry name" value="ADH_N"/>
    <property type="match status" value="1"/>
</dbReference>
<dbReference type="SUPFAM" id="SSF50129">
    <property type="entry name" value="GroES-like"/>
    <property type="match status" value="1"/>
</dbReference>
<evidence type="ECO:0000313" key="7">
    <source>
        <dbReference type="EMBL" id="MBO1805084.1"/>
    </source>
</evidence>
<dbReference type="InterPro" id="IPR011032">
    <property type="entry name" value="GroES-like_sf"/>
</dbReference>
<dbReference type="InterPro" id="IPR050129">
    <property type="entry name" value="Zn_alcohol_dh"/>
</dbReference>
<dbReference type="InterPro" id="IPR020843">
    <property type="entry name" value="ER"/>
</dbReference>
<evidence type="ECO:0000313" key="8">
    <source>
        <dbReference type="Proteomes" id="UP000664398"/>
    </source>
</evidence>
<keyword evidence="3 5" id="KW-0862">Zinc</keyword>
<dbReference type="Proteomes" id="UP000664398">
    <property type="component" value="Unassembled WGS sequence"/>
</dbReference>
<feature type="domain" description="Enoyl reductase (ER)" evidence="6">
    <location>
        <begin position="6"/>
        <end position="354"/>
    </location>
</feature>